<dbReference type="GO" id="GO:0005524">
    <property type="term" value="F:ATP binding"/>
    <property type="evidence" value="ECO:0007669"/>
    <property type="project" value="UniProtKB-KW"/>
</dbReference>
<comment type="similarity">
    <text evidence="2">Belongs to the ABC transporter superfamily.</text>
</comment>
<dbReference type="FunFam" id="3.40.50.300:FF:000127">
    <property type="entry name" value="Ribose import ATP-binding protein RbsA"/>
    <property type="match status" value="1"/>
</dbReference>
<evidence type="ECO:0000256" key="8">
    <source>
        <dbReference type="ARBA" id="ARBA00022840"/>
    </source>
</evidence>
<name>A0A1I5CY34_9HYPH</name>
<dbReference type="InterPro" id="IPR027417">
    <property type="entry name" value="P-loop_NTPase"/>
</dbReference>
<dbReference type="AlphaFoldDB" id="A0A1I5CY34"/>
<dbReference type="PROSITE" id="PS50893">
    <property type="entry name" value="ABC_TRANSPORTER_2"/>
    <property type="match status" value="2"/>
</dbReference>
<feature type="region of interest" description="Disordered" evidence="11">
    <location>
        <begin position="1"/>
        <end position="25"/>
    </location>
</feature>
<sequence length="559" mass="60781">MHLDEKTKAQGNDGTGAKSAGDGQSERVPAIRLVGIEKRFGPVYANKNIDLNVAKGSIHGIIGENGAGKSTLMSILYGFYQADDGEIYVNGKRETIPDSQKAIAIGIGMVHQHFMLVDNFSVLENVVLGVEGGSLLQKGVDKARAELKRLADEYELNIDPDALIQDLPVGLQQRVEILKALYRGADILILDEPTGVLTPAEADHLFRILGQLRDQGKTILLITHKLREIMAITDEVSVMRRGEMVGSVHTSETSVEQLAEMMVGRHVLLNVEKGPSNPTREVLSVENLTVTDKRGVDLVKDVSFKVCAGEIVGIAGVSGNGQSELMEAIAGMITARSGSITINGEVTTKADALDRRHRGMAHVPEDRHRTGLVTKFPAKENMILGYQDQKKYGEGLFLDLTAILKETQDFMVDFDVRPPDPHLKAANFSGGNQQKLVLAREMERDPDILLVGQPTRGVDIGAIEFIHKRLIEMRDAGKAILLVSVELDEIRSLSDRILVMFDGKIVGERPAGASEQELGLMMAGIDDPSEMGSDPMVSAELARDNTDEALVEMAKGGKE</sequence>
<comment type="subcellular location">
    <subcellularLocation>
        <location evidence="1">Cell membrane</location>
        <topology evidence="1">Peripheral membrane protein</topology>
    </subcellularLocation>
</comment>
<dbReference type="EMBL" id="FOVR01000002">
    <property type="protein sequence ID" value="SFN91833.1"/>
    <property type="molecule type" value="Genomic_DNA"/>
</dbReference>
<evidence type="ECO:0000256" key="5">
    <source>
        <dbReference type="ARBA" id="ARBA00022597"/>
    </source>
</evidence>
<dbReference type="InterPro" id="IPR050107">
    <property type="entry name" value="ABC_carbohydrate_import_ATPase"/>
</dbReference>
<keyword evidence="8 13" id="KW-0067">ATP-binding</keyword>
<reference evidence="13 14" key="1">
    <citation type="submission" date="2016-10" db="EMBL/GenBank/DDBJ databases">
        <authorList>
            <person name="de Groot N.N."/>
        </authorList>
    </citation>
    <scope>NUCLEOTIDE SEQUENCE [LARGE SCALE GENOMIC DNA]</scope>
    <source>
        <strain evidence="13 14">CGMCC 1.9157</strain>
    </source>
</reference>
<dbReference type="InterPro" id="IPR003439">
    <property type="entry name" value="ABC_transporter-like_ATP-bd"/>
</dbReference>
<keyword evidence="10" id="KW-0472">Membrane</keyword>
<keyword evidence="3" id="KW-0813">Transport</keyword>
<keyword evidence="5 13" id="KW-0762">Sugar transport</keyword>
<proteinExistence type="inferred from homology"/>
<dbReference type="PANTHER" id="PTHR43790">
    <property type="entry name" value="CARBOHYDRATE TRANSPORT ATP-BINDING PROTEIN MG119-RELATED"/>
    <property type="match status" value="1"/>
</dbReference>
<evidence type="ECO:0000256" key="1">
    <source>
        <dbReference type="ARBA" id="ARBA00004202"/>
    </source>
</evidence>
<keyword evidence="7" id="KW-0547">Nucleotide-binding</keyword>
<dbReference type="Proteomes" id="UP000199236">
    <property type="component" value="Unassembled WGS sequence"/>
</dbReference>
<dbReference type="InterPro" id="IPR003593">
    <property type="entry name" value="AAA+_ATPase"/>
</dbReference>
<dbReference type="CDD" id="cd03215">
    <property type="entry name" value="ABC_Carb_Monos_II"/>
    <property type="match status" value="1"/>
</dbReference>
<dbReference type="GO" id="GO:0005886">
    <property type="term" value="C:plasma membrane"/>
    <property type="evidence" value="ECO:0007669"/>
    <property type="project" value="UniProtKB-SubCell"/>
</dbReference>
<dbReference type="Gene3D" id="3.40.50.300">
    <property type="entry name" value="P-loop containing nucleotide triphosphate hydrolases"/>
    <property type="match status" value="2"/>
</dbReference>
<protein>
    <submittedName>
        <fullName evidence="13">Simple sugar transport system ATP-binding protein</fullName>
    </submittedName>
</protein>
<dbReference type="STRING" id="655353.SAMN04488056_102398"/>
<accession>A0A1I5CY34</accession>
<dbReference type="SUPFAM" id="SSF52540">
    <property type="entry name" value="P-loop containing nucleoside triphosphate hydrolases"/>
    <property type="match status" value="2"/>
</dbReference>
<keyword evidence="14" id="KW-1185">Reference proteome</keyword>
<keyword evidence="9" id="KW-1278">Translocase</keyword>
<evidence type="ECO:0000256" key="11">
    <source>
        <dbReference type="SAM" id="MobiDB-lite"/>
    </source>
</evidence>
<evidence type="ECO:0000256" key="3">
    <source>
        <dbReference type="ARBA" id="ARBA00022448"/>
    </source>
</evidence>
<keyword evidence="4" id="KW-1003">Cell membrane</keyword>
<evidence type="ECO:0000256" key="7">
    <source>
        <dbReference type="ARBA" id="ARBA00022741"/>
    </source>
</evidence>
<dbReference type="GO" id="GO:0016887">
    <property type="term" value="F:ATP hydrolysis activity"/>
    <property type="evidence" value="ECO:0007669"/>
    <property type="project" value="InterPro"/>
</dbReference>
<evidence type="ECO:0000256" key="10">
    <source>
        <dbReference type="ARBA" id="ARBA00023136"/>
    </source>
</evidence>
<gene>
    <name evidence="13" type="ORF">SAMN04488056_102398</name>
</gene>
<organism evidence="13 14">
    <name type="scientific">Cohaesibacter marisflavi</name>
    <dbReference type="NCBI Taxonomy" id="655353"/>
    <lineage>
        <taxon>Bacteria</taxon>
        <taxon>Pseudomonadati</taxon>
        <taxon>Pseudomonadota</taxon>
        <taxon>Alphaproteobacteria</taxon>
        <taxon>Hyphomicrobiales</taxon>
        <taxon>Cohaesibacteraceae</taxon>
    </lineage>
</organism>
<dbReference type="PANTHER" id="PTHR43790:SF4">
    <property type="entry name" value="GUANOSINE IMPORT ATP-BINDING PROTEIN NUPO"/>
    <property type="match status" value="1"/>
</dbReference>
<feature type="domain" description="ABC transporter" evidence="12">
    <location>
        <begin position="283"/>
        <end position="527"/>
    </location>
</feature>
<dbReference type="SMART" id="SM00382">
    <property type="entry name" value="AAA"/>
    <property type="match status" value="2"/>
</dbReference>
<evidence type="ECO:0000256" key="9">
    <source>
        <dbReference type="ARBA" id="ARBA00022967"/>
    </source>
</evidence>
<evidence type="ECO:0000313" key="13">
    <source>
        <dbReference type="EMBL" id="SFN91833.1"/>
    </source>
</evidence>
<evidence type="ECO:0000313" key="14">
    <source>
        <dbReference type="Proteomes" id="UP000199236"/>
    </source>
</evidence>
<dbReference type="CDD" id="cd03216">
    <property type="entry name" value="ABC_Carb_Monos_I"/>
    <property type="match status" value="1"/>
</dbReference>
<dbReference type="Pfam" id="PF00005">
    <property type="entry name" value="ABC_tran"/>
    <property type="match status" value="2"/>
</dbReference>
<dbReference type="InterPro" id="IPR017871">
    <property type="entry name" value="ABC_transporter-like_CS"/>
</dbReference>
<feature type="domain" description="ABC transporter" evidence="12">
    <location>
        <begin position="31"/>
        <end position="266"/>
    </location>
</feature>
<evidence type="ECO:0000256" key="4">
    <source>
        <dbReference type="ARBA" id="ARBA00022475"/>
    </source>
</evidence>
<evidence type="ECO:0000259" key="12">
    <source>
        <dbReference type="PROSITE" id="PS50893"/>
    </source>
</evidence>
<evidence type="ECO:0000256" key="2">
    <source>
        <dbReference type="ARBA" id="ARBA00005417"/>
    </source>
</evidence>
<evidence type="ECO:0000256" key="6">
    <source>
        <dbReference type="ARBA" id="ARBA00022737"/>
    </source>
</evidence>
<dbReference type="PROSITE" id="PS00211">
    <property type="entry name" value="ABC_TRANSPORTER_1"/>
    <property type="match status" value="1"/>
</dbReference>
<keyword evidence="6" id="KW-0677">Repeat</keyword>